<evidence type="ECO:0000256" key="1">
    <source>
        <dbReference type="ARBA" id="ARBA00004123"/>
    </source>
</evidence>
<name>A0A267ES55_9PLAT</name>
<proteinExistence type="predicted"/>
<organism evidence="12 13">
    <name type="scientific">Macrostomum lignano</name>
    <dbReference type="NCBI Taxonomy" id="282301"/>
    <lineage>
        <taxon>Eukaryota</taxon>
        <taxon>Metazoa</taxon>
        <taxon>Spiralia</taxon>
        <taxon>Lophotrochozoa</taxon>
        <taxon>Platyhelminthes</taxon>
        <taxon>Rhabditophora</taxon>
        <taxon>Macrostomorpha</taxon>
        <taxon>Macrostomida</taxon>
        <taxon>Macrostomidae</taxon>
        <taxon>Macrostomum</taxon>
    </lineage>
</organism>
<dbReference type="SMART" id="SM00233">
    <property type="entry name" value="PH"/>
    <property type="match status" value="1"/>
</dbReference>
<dbReference type="AlphaFoldDB" id="A0A267ES55"/>
<dbReference type="SUPFAM" id="SSF50729">
    <property type="entry name" value="PH domain-like"/>
    <property type="match status" value="2"/>
</dbReference>
<dbReference type="SMART" id="SM00462">
    <property type="entry name" value="PTB"/>
    <property type="match status" value="1"/>
</dbReference>
<feature type="compositionally biased region" description="Low complexity" evidence="9">
    <location>
        <begin position="408"/>
        <end position="421"/>
    </location>
</feature>
<dbReference type="Pfam" id="PF00640">
    <property type="entry name" value="PID"/>
    <property type="match status" value="1"/>
</dbReference>
<dbReference type="InterPro" id="IPR001849">
    <property type="entry name" value="PH_domain"/>
</dbReference>
<dbReference type="InterPro" id="IPR011993">
    <property type="entry name" value="PH-like_dom_sf"/>
</dbReference>
<dbReference type="GO" id="GO:0045335">
    <property type="term" value="C:phagocytic vesicle"/>
    <property type="evidence" value="ECO:0007669"/>
    <property type="project" value="UniProtKB-SubCell"/>
</dbReference>
<dbReference type="GO" id="GO:0031901">
    <property type="term" value="C:early endosome membrane"/>
    <property type="evidence" value="ECO:0007669"/>
    <property type="project" value="UniProtKB-SubCell"/>
</dbReference>
<dbReference type="PROSITE" id="PS50003">
    <property type="entry name" value="PH_DOMAIN"/>
    <property type="match status" value="1"/>
</dbReference>
<evidence type="ECO:0000256" key="6">
    <source>
        <dbReference type="ARBA" id="ARBA00023273"/>
    </source>
</evidence>
<dbReference type="InterPro" id="IPR027267">
    <property type="entry name" value="AH/BAR_dom_sf"/>
</dbReference>
<dbReference type="SUPFAM" id="SSF103657">
    <property type="entry name" value="BAR/IMD domain-like"/>
    <property type="match status" value="1"/>
</dbReference>
<accession>A0A267ES55</accession>
<dbReference type="PROSITE" id="PS01179">
    <property type="entry name" value="PID"/>
    <property type="match status" value="1"/>
</dbReference>
<dbReference type="EMBL" id="NIVC01001825">
    <property type="protein sequence ID" value="PAA63659.1"/>
    <property type="molecule type" value="Genomic_DNA"/>
</dbReference>
<dbReference type="InterPro" id="IPR006020">
    <property type="entry name" value="PTB/PI_dom"/>
</dbReference>
<dbReference type="PANTHER" id="PTHR46415">
    <property type="entry name" value="ADAPTOR PROTEIN, PHOSPHOTYROSINE INTERACTION, PH DOMAIN AND LEUCINE ZIPPER-CONTAINING 2"/>
    <property type="match status" value="1"/>
</dbReference>
<keyword evidence="8" id="KW-0968">Cytoplasmic vesicle</keyword>
<evidence type="ECO:0000259" key="11">
    <source>
        <dbReference type="PROSITE" id="PS50003"/>
    </source>
</evidence>
<comment type="subcellular location">
    <subcellularLocation>
        <location evidence="4">Cell projection</location>
        <location evidence="4">Ruffle</location>
    </subcellularLocation>
    <subcellularLocation>
        <location evidence="3">Cytoplasmic vesicle</location>
        <location evidence="3">Phagosome</location>
    </subcellularLocation>
    <subcellularLocation>
        <location evidence="2">Early endosome membrane</location>
        <topology evidence="2">Peripheral membrane protein</topology>
    </subcellularLocation>
    <subcellularLocation>
        <location evidence="1">Nucleus</location>
    </subcellularLocation>
</comment>
<dbReference type="GO" id="GO:0005634">
    <property type="term" value="C:nucleus"/>
    <property type="evidence" value="ECO:0007669"/>
    <property type="project" value="UniProtKB-SubCell"/>
</dbReference>
<dbReference type="InterPro" id="IPR004148">
    <property type="entry name" value="BAR_dom"/>
</dbReference>
<evidence type="ECO:0000256" key="4">
    <source>
        <dbReference type="ARBA" id="ARBA00004466"/>
    </source>
</evidence>
<feature type="compositionally biased region" description="Low complexity" evidence="9">
    <location>
        <begin position="654"/>
        <end position="670"/>
    </location>
</feature>
<comment type="caution">
    <text evidence="12">The sequence shown here is derived from an EMBL/GenBank/DDBJ whole genome shotgun (WGS) entry which is preliminary data.</text>
</comment>
<dbReference type="Proteomes" id="UP000215902">
    <property type="component" value="Unassembled WGS sequence"/>
</dbReference>
<evidence type="ECO:0000256" key="2">
    <source>
        <dbReference type="ARBA" id="ARBA00004220"/>
    </source>
</evidence>
<feature type="domain" description="PH" evidence="11">
    <location>
        <begin position="287"/>
        <end position="387"/>
    </location>
</feature>
<reference evidence="12 13" key="1">
    <citation type="submission" date="2017-06" db="EMBL/GenBank/DDBJ databases">
        <title>A platform for efficient transgenesis in Macrostomum lignano, a flatworm model organism for stem cell research.</title>
        <authorList>
            <person name="Berezikov E."/>
        </authorList>
    </citation>
    <scope>NUCLEOTIDE SEQUENCE [LARGE SCALE GENOMIC DNA]</scope>
    <source>
        <strain evidence="12">DV1</strain>
        <tissue evidence="12">Whole organism</tissue>
    </source>
</reference>
<protein>
    <recommendedName>
        <fullName evidence="14">PH domain-containing protein</fullName>
    </recommendedName>
</protein>
<dbReference type="GO" id="GO:0001726">
    <property type="term" value="C:ruffle"/>
    <property type="evidence" value="ECO:0007669"/>
    <property type="project" value="UniProtKB-SubCell"/>
</dbReference>
<dbReference type="PANTHER" id="PTHR46415:SF2">
    <property type="entry name" value="BETA, PUTATIVE-RELATED"/>
    <property type="match status" value="1"/>
</dbReference>
<evidence type="ECO:0000256" key="8">
    <source>
        <dbReference type="ARBA" id="ARBA00023329"/>
    </source>
</evidence>
<feature type="region of interest" description="Disordered" evidence="9">
    <location>
        <begin position="650"/>
        <end position="684"/>
    </location>
</feature>
<dbReference type="Pfam" id="PF00169">
    <property type="entry name" value="PH"/>
    <property type="match status" value="1"/>
</dbReference>
<sequence>MSVNKLLLEEAIEDSPQTHNFLTVFEEDAGLVRQYTEEFHGYCQQIQKAQADLASATHGLAQLMKKYSAIRFPLEKEDSYMTTTFPLLAEYMDEISTMQQILASQISDTLIYPINRFLSADLEELSQLQNLYKMVSDEHELAVQKHMKLAKRCSEKQRVEAVEEVFQMRKKQHKTALHYFSAMNLMQHKRQFVFLEAIAGHLQAHLSFFKIGSDYIEKQELETVHSNTKGLLLCGQRELDLERTRTSDLVGSIEESCSDAVYQPEPLAPPASPSSHSQHARASNPHLAHKSGYLMLRSRAGLLQTRWDREFFFTQTGNLMRQGRRDVAGCLLIDLAEPGIYAEPCDADDRRHVFQIGGPAGRKPIVLQAENEIDRDEWITAITNIVVSGGGFTKDTCASLISTAQQSQSQASPSVQSQHSQELPNKEKSASSAASKDVAQAGGFDDSWFDRVPIQFDLPHLTEAEEKSAALFDQQLTVVDSKFSVNYSVRFTGSMEVPGDRGDALVARTIRQILTARAVHNIFKSTDYNLIVSDRGIWLIEPQSKLIRCEFLLEDISFWASHAENTRLLGLICRSRAVDDGNLFACFTFECDSAAEQVCASIRQATRIAYQAFVSRKSEADKKKSKEMPMYHYLFQDEAALLLSNINRLPDMTPTSEEAPSAQSAATQPPVTESESDEQQQPAA</sequence>
<keyword evidence="5" id="KW-0539">Nucleus</keyword>
<dbReference type="Pfam" id="PF16746">
    <property type="entry name" value="BAR_3"/>
    <property type="match status" value="1"/>
</dbReference>
<evidence type="ECO:0000256" key="9">
    <source>
        <dbReference type="SAM" id="MobiDB-lite"/>
    </source>
</evidence>
<gene>
    <name evidence="12" type="ORF">BOX15_Mlig000444g1</name>
</gene>
<evidence type="ECO:0008006" key="14">
    <source>
        <dbReference type="Google" id="ProtNLM"/>
    </source>
</evidence>
<evidence type="ECO:0000256" key="3">
    <source>
        <dbReference type="ARBA" id="ARBA00004262"/>
    </source>
</evidence>
<feature type="domain" description="PID" evidence="10">
    <location>
        <begin position="484"/>
        <end position="620"/>
    </location>
</feature>
<evidence type="ECO:0000259" key="10">
    <source>
        <dbReference type="PROSITE" id="PS01179"/>
    </source>
</evidence>
<evidence type="ECO:0000256" key="7">
    <source>
        <dbReference type="ARBA" id="ARBA00023306"/>
    </source>
</evidence>
<evidence type="ECO:0000313" key="13">
    <source>
        <dbReference type="Proteomes" id="UP000215902"/>
    </source>
</evidence>
<dbReference type="InterPro" id="IPR047181">
    <property type="entry name" value="DP13A/B"/>
</dbReference>
<feature type="region of interest" description="Disordered" evidence="9">
    <location>
        <begin position="263"/>
        <end position="284"/>
    </location>
</feature>
<dbReference type="Gene3D" id="2.30.29.30">
    <property type="entry name" value="Pleckstrin-homology domain (PH domain)/Phosphotyrosine-binding domain (PTB)"/>
    <property type="match status" value="2"/>
</dbReference>
<feature type="region of interest" description="Disordered" evidence="9">
    <location>
        <begin position="408"/>
        <end position="436"/>
    </location>
</feature>
<keyword evidence="13" id="KW-1185">Reference proteome</keyword>
<dbReference type="OrthoDB" id="10070851at2759"/>
<dbReference type="STRING" id="282301.A0A267ES55"/>
<keyword evidence="6" id="KW-0966">Cell projection</keyword>
<evidence type="ECO:0000313" key="12">
    <source>
        <dbReference type="EMBL" id="PAA63659.1"/>
    </source>
</evidence>
<dbReference type="GO" id="GO:0023052">
    <property type="term" value="P:signaling"/>
    <property type="evidence" value="ECO:0007669"/>
    <property type="project" value="TreeGrafter"/>
</dbReference>
<keyword evidence="7" id="KW-0131">Cell cycle</keyword>
<dbReference type="Gene3D" id="1.20.1270.60">
    <property type="entry name" value="Arfaptin homology (AH) domain/BAR domain"/>
    <property type="match status" value="1"/>
</dbReference>
<evidence type="ECO:0000256" key="5">
    <source>
        <dbReference type="ARBA" id="ARBA00023242"/>
    </source>
</evidence>
<feature type="compositionally biased region" description="Low complexity" evidence="9">
    <location>
        <begin position="273"/>
        <end position="283"/>
    </location>
</feature>